<dbReference type="SUPFAM" id="SSF53474">
    <property type="entry name" value="alpha/beta-Hydrolases"/>
    <property type="match status" value="1"/>
</dbReference>
<dbReference type="OrthoDB" id="8922993at2"/>
<dbReference type="GO" id="GO:0006637">
    <property type="term" value="P:acyl-CoA metabolic process"/>
    <property type="evidence" value="ECO:0007669"/>
    <property type="project" value="TreeGrafter"/>
</dbReference>
<evidence type="ECO:0000313" key="3">
    <source>
        <dbReference type="Proteomes" id="UP000297407"/>
    </source>
</evidence>
<proteinExistence type="predicted"/>
<dbReference type="GO" id="GO:0006631">
    <property type="term" value="P:fatty acid metabolic process"/>
    <property type="evidence" value="ECO:0007669"/>
    <property type="project" value="TreeGrafter"/>
</dbReference>
<dbReference type="RefSeq" id="WP_135526912.1">
    <property type="nucleotide sequence ID" value="NZ_SRLH01000006.1"/>
</dbReference>
<accession>A0A4Z0L4C5</accession>
<dbReference type="PANTHER" id="PTHR10824">
    <property type="entry name" value="ACYL-COENZYME A THIOESTERASE-RELATED"/>
    <property type="match status" value="1"/>
</dbReference>
<name>A0A4Z0L4C5_9FLAO</name>
<comment type="caution">
    <text evidence="2">The sequence shown here is derived from an EMBL/GenBank/DDBJ whole genome shotgun (WGS) entry which is preliminary data.</text>
</comment>
<evidence type="ECO:0000259" key="1">
    <source>
        <dbReference type="Pfam" id="PF08840"/>
    </source>
</evidence>
<feature type="domain" description="BAAT/Acyl-CoA thioester hydrolase C-terminal" evidence="1">
    <location>
        <begin position="113"/>
        <end position="257"/>
    </location>
</feature>
<organism evidence="2 3">
    <name type="scientific">Flavobacterium humi</name>
    <dbReference type="NCBI Taxonomy" id="2562683"/>
    <lineage>
        <taxon>Bacteria</taxon>
        <taxon>Pseudomonadati</taxon>
        <taxon>Bacteroidota</taxon>
        <taxon>Flavobacteriia</taxon>
        <taxon>Flavobacteriales</taxon>
        <taxon>Flavobacteriaceae</taxon>
        <taxon>Flavobacterium</taxon>
    </lineage>
</organism>
<dbReference type="Pfam" id="PF08840">
    <property type="entry name" value="BAAT_C"/>
    <property type="match status" value="1"/>
</dbReference>
<keyword evidence="2" id="KW-0378">Hydrolase</keyword>
<gene>
    <name evidence="2" type="ORF">E4635_11845</name>
</gene>
<dbReference type="EMBL" id="SRLH01000006">
    <property type="protein sequence ID" value="TGD57307.1"/>
    <property type="molecule type" value="Genomic_DNA"/>
</dbReference>
<dbReference type="InterPro" id="IPR014940">
    <property type="entry name" value="BAAT_C"/>
</dbReference>
<sequence length="285" mass="31360">MKKLPIVKTLFVGIFLIITSQTFCQTLLNTPNIESRLYLGKGANQPLVVGLGGSEGGNAWASDHWKKTRDQFIEKGYAFLALGYFGCKGTPDTLNKIALEDVHNAILEAAKNIQVSKHKIAIVGGSRGGDLALLLASHYPDIKCVVALVPSHVSFPGHTNHFSTSCWTYQNKELPFVPLTEEAVPALLKGELRKTFETMLKDSIAEEKALIKVENCKGPILLMSATEDEICPSTPMSEKMADRLKSKKFKYAYKHIAIKGTHSAPLEHFDLVFTFLAKNFAKIPG</sequence>
<dbReference type="Gene3D" id="3.40.50.1820">
    <property type="entry name" value="alpha/beta hydrolase"/>
    <property type="match status" value="1"/>
</dbReference>
<protein>
    <submittedName>
        <fullName evidence="2">Alpha/beta hydrolase</fullName>
    </submittedName>
</protein>
<reference evidence="2 3" key="1">
    <citation type="submission" date="2019-04" db="EMBL/GenBank/DDBJ databases">
        <title>Flavobacterium sp. strain DS2-A Genome sequencing and assembly.</title>
        <authorList>
            <person name="Kim I."/>
        </authorList>
    </citation>
    <scope>NUCLEOTIDE SEQUENCE [LARGE SCALE GENOMIC DNA]</scope>
    <source>
        <strain evidence="2 3">DS2-A</strain>
    </source>
</reference>
<dbReference type="Proteomes" id="UP000297407">
    <property type="component" value="Unassembled WGS sequence"/>
</dbReference>
<evidence type="ECO:0000313" key="2">
    <source>
        <dbReference type="EMBL" id="TGD57307.1"/>
    </source>
</evidence>
<dbReference type="PANTHER" id="PTHR10824:SF4">
    <property type="entry name" value="ACYL-COENZYME A THIOESTERASE 1-LIKE"/>
    <property type="match status" value="1"/>
</dbReference>
<dbReference type="GO" id="GO:0047617">
    <property type="term" value="F:fatty acyl-CoA hydrolase activity"/>
    <property type="evidence" value="ECO:0007669"/>
    <property type="project" value="TreeGrafter"/>
</dbReference>
<keyword evidence="3" id="KW-1185">Reference proteome</keyword>
<dbReference type="InterPro" id="IPR029058">
    <property type="entry name" value="AB_hydrolase_fold"/>
</dbReference>
<dbReference type="AlphaFoldDB" id="A0A4Z0L4C5"/>